<sequence>MPRLNKQQKRRRARARGLMALHAIMNAVIGVFGLYLFIMSTFRRPEPRPGLLNPNFYQSHINNINRLVRGNDVDYHKQLRVNRQTFFRLCY</sequence>
<evidence type="ECO:0000313" key="2">
    <source>
        <dbReference type="Proteomes" id="UP001062846"/>
    </source>
</evidence>
<comment type="caution">
    <text evidence="1">The sequence shown here is derived from an EMBL/GenBank/DDBJ whole genome shotgun (WGS) entry which is preliminary data.</text>
</comment>
<reference evidence="1" key="1">
    <citation type="submission" date="2022-02" db="EMBL/GenBank/DDBJ databases">
        <title>Plant Genome Project.</title>
        <authorList>
            <person name="Zhang R.-G."/>
        </authorList>
    </citation>
    <scope>NUCLEOTIDE SEQUENCE</scope>
    <source>
        <strain evidence="1">AT1</strain>
    </source>
</reference>
<gene>
    <name evidence="1" type="ORF">RHMOL_Rhmol01G0216500</name>
</gene>
<name>A0ACC0Q5F1_RHOML</name>
<protein>
    <submittedName>
        <fullName evidence="1">Uncharacterized protein</fullName>
    </submittedName>
</protein>
<proteinExistence type="predicted"/>
<dbReference type="EMBL" id="CM046388">
    <property type="protein sequence ID" value="KAI8572656.1"/>
    <property type="molecule type" value="Genomic_DNA"/>
</dbReference>
<dbReference type="Proteomes" id="UP001062846">
    <property type="component" value="Chromosome 1"/>
</dbReference>
<accession>A0ACC0Q5F1</accession>
<organism evidence="1 2">
    <name type="scientific">Rhododendron molle</name>
    <name type="common">Chinese azalea</name>
    <name type="synonym">Azalea mollis</name>
    <dbReference type="NCBI Taxonomy" id="49168"/>
    <lineage>
        <taxon>Eukaryota</taxon>
        <taxon>Viridiplantae</taxon>
        <taxon>Streptophyta</taxon>
        <taxon>Embryophyta</taxon>
        <taxon>Tracheophyta</taxon>
        <taxon>Spermatophyta</taxon>
        <taxon>Magnoliopsida</taxon>
        <taxon>eudicotyledons</taxon>
        <taxon>Gunneridae</taxon>
        <taxon>Pentapetalae</taxon>
        <taxon>asterids</taxon>
        <taxon>Ericales</taxon>
        <taxon>Ericaceae</taxon>
        <taxon>Ericoideae</taxon>
        <taxon>Rhodoreae</taxon>
        <taxon>Rhododendron</taxon>
    </lineage>
</organism>
<keyword evidence="2" id="KW-1185">Reference proteome</keyword>
<evidence type="ECO:0000313" key="1">
    <source>
        <dbReference type="EMBL" id="KAI8572656.1"/>
    </source>
</evidence>